<evidence type="ECO:0000256" key="5">
    <source>
        <dbReference type="ARBA" id="ARBA00023136"/>
    </source>
</evidence>
<dbReference type="InterPro" id="IPR039426">
    <property type="entry name" value="TonB-dep_rcpt-like"/>
</dbReference>
<keyword evidence="4" id="KW-0812">Transmembrane</keyword>
<dbReference type="InterPro" id="IPR036942">
    <property type="entry name" value="Beta-barrel_TonB_sf"/>
</dbReference>
<evidence type="ECO:0000256" key="6">
    <source>
        <dbReference type="ARBA" id="ARBA00023237"/>
    </source>
</evidence>
<keyword evidence="3" id="KW-1134">Transmembrane beta strand</keyword>
<dbReference type="PROSITE" id="PS51257">
    <property type="entry name" value="PROKAR_LIPOPROTEIN"/>
    <property type="match status" value="1"/>
</dbReference>
<dbReference type="AlphaFoldDB" id="A0A0C2DI41"/>
<accession>A0A0C2DI41</accession>
<evidence type="ECO:0000256" key="2">
    <source>
        <dbReference type="ARBA" id="ARBA00022448"/>
    </source>
</evidence>
<sequence>MREGLFAIARATTLATLLTSACSGAPTTGLTGAPTKLLDLQSNPVPLAGASFAGRSALPPRLPLPASPLPPRVVKPPPNLSRLAMIVPLTALGVTGPTLSGMSLAESRTTLEGFDISNPAFGSASLHLPMRVLESITVWDASYHADQGWASGGQIAQRRFTGYNRFRGEAGLRIRPRFAQPRLLFPSDDALRVTEIDSLRTQLYANVAGPIAYDRLFYSVGVSATRTLSALTQSFHAACSPGDAADECVAGDPGRATKKFAEQTFPTGSLELAYLAGLDWHILRRHHLALTAAGGASFVRTSYRRPYSPEPNAFGTNPGIDPLGGGSRNATGVVNDHLGTTLRHQTVAILGYEGELLNGDLDVDATLGYAQFVHEDAWRLDNPRLRDIPATQYTSASGRELSEFLDRDGATALVPGVEAACNDGRPGVACPIHTWVSGGLGEYDRDVARRLGARLALTGSIDSRRSHRLSGGVEFEWSQRHGEYRYSGSNDPDYDTCGPGQLGGGEYCYDPAADRYSFDDGPRVNNNRFVLVNADNPALRETRGFGTARHEQGDLRALVDAEGHGVRVEGYDERVSSLHYGLFLSDNWRLTPDLTVEAGLRWEIQDLRDIYGQSQILLVDGVAPRVGVVYDWTQSGRSRLYANYGRYDQPLPLQLASRMFGGLVSVGRQYRASDCGGADEPPSEYCVDAGGFTTGANEPAIVPRLRSQFNHRLALGYDHEIVDDLVLGVRWEHTDLGRAIEDVSTNGGLDFVLANPGVAVRDEDIEAQRGRCEQLEAELDARKLGAAPHGAAARELRHCEFLVDAYEHVGSSFDKPTRRYDALTVQLDKRIEDNWTLRVNYTLSRLVGNYDGFVDPINGSIDLGASAQYDTPEQVRNSTGPLARDVPHRLRIDGAYLLDLKRSGLLLLGSGLRVRSGAPVSVRAGPTYLLPRGAGGRVEPTANWNLFFGYSYPLPRDVTIEVNVSVLNVTNASATLRVNENYTYDRVRPVAGGGIDELAHAKVAGSDRKAFFGREIIAPSRDVGATIQLQQPVTAEFELVFRF</sequence>
<reference evidence="8 9" key="1">
    <citation type="submission" date="2014-12" db="EMBL/GenBank/DDBJ databases">
        <title>Genome assembly of Enhygromyxa salina DSM 15201.</title>
        <authorList>
            <person name="Sharma G."/>
            <person name="Subramanian S."/>
        </authorList>
    </citation>
    <scope>NUCLEOTIDE SEQUENCE [LARGE SCALE GENOMIC DNA]</scope>
    <source>
        <strain evidence="8 9">DSM 15201</strain>
    </source>
</reference>
<proteinExistence type="predicted"/>
<evidence type="ECO:0000259" key="7">
    <source>
        <dbReference type="Pfam" id="PF25183"/>
    </source>
</evidence>
<evidence type="ECO:0000313" key="8">
    <source>
        <dbReference type="EMBL" id="KIG19347.1"/>
    </source>
</evidence>
<gene>
    <name evidence="8" type="ORF">DB30_03903</name>
</gene>
<keyword evidence="5" id="KW-0472">Membrane</keyword>
<dbReference type="EMBL" id="JMCC02000003">
    <property type="protein sequence ID" value="KIG19347.1"/>
    <property type="molecule type" value="Genomic_DNA"/>
</dbReference>
<dbReference type="GO" id="GO:0044718">
    <property type="term" value="P:siderophore transmembrane transport"/>
    <property type="evidence" value="ECO:0007669"/>
    <property type="project" value="TreeGrafter"/>
</dbReference>
<dbReference type="GO" id="GO:0015344">
    <property type="term" value="F:siderophore uptake transmembrane transporter activity"/>
    <property type="evidence" value="ECO:0007669"/>
    <property type="project" value="TreeGrafter"/>
</dbReference>
<evidence type="ECO:0000313" key="9">
    <source>
        <dbReference type="Proteomes" id="UP000031599"/>
    </source>
</evidence>
<dbReference type="Proteomes" id="UP000031599">
    <property type="component" value="Unassembled WGS sequence"/>
</dbReference>
<dbReference type="GO" id="GO:0009279">
    <property type="term" value="C:cell outer membrane"/>
    <property type="evidence" value="ECO:0007669"/>
    <property type="project" value="UniProtKB-SubCell"/>
</dbReference>
<protein>
    <submittedName>
        <fullName evidence="8">Oar protein</fullName>
    </submittedName>
</protein>
<evidence type="ECO:0000256" key="3">
    <source>
        <dbReference type="ARBA" id="ARBA00022452"/>
    </source>
</evidence>
<keyword evidence="2" id="KW-0813">Transport</keyword>
<dbReference type="InterPro" id="IPR057601">
    <property type="entry name" value="Oar-like_b-barrel"/>
</dbReference>
<evidence type="ECO:0000256" key="4">
    <source>
        <dbReference type="ARBA" id="ARBA00022692"/>
    </source>
</evidence>
<dbReference type="Gene3D" id="2.40.170.20">
    <property type="entry name" value="TonB-dependent receptor, beta-barrel domain"/>
    <property type="match status" value="1"/>
</dbReference>
<dbReference type="SUPFAM" id="SSF56935">
    <property type="entry name" value="Porins"/>
    <property type="match status" value="1"/>
</dbReference>
<dbReference type="Pfam" id="PF25183">
    <property type="entry name" value="OMP_b-brl_4"/>
    <property type="match status" value="1"/>
</dbReference>
<name>A0A0C2DI41_9BACT</name>
<evidence type="ECO:0000256" key="1">
    <source>
        <dbReference type="ARBA" id="ARBA00004571"/>
    </source>
</evidence>
<keyword evidence="6" id="KW-0998">Cell outer membrane</keyword>
<dbReference type="PANTHER" id="PTHR30069">
    <property type="entry name" value="TONB-DEPENDENT OUTER MEMBRANE RECEPTOR"/>
    <property type="match status" value="1"/>
</dbReference>
<organism evidence="8 9">
    <name type="scientific">Enhygromyxa salina</name>
    <dbReference type="NCBI Taxonomy" id="215803"/>
    <lineage>
        <taxon>Bacteria</taxon>
        <taxon>Pseudomonadati</taxon>
        <taxon>Myxococcota</taxon>
        <taxon>Polyangia</taxon>
        <taxon>Nannocystales</taxon>
        <taxon>Nannocystaceae</taxon>
        <taxon>Enhygromyxa</taxon>
    </lineage>
</organism>
<feature type="domain" description="TonB-dependent transporter Oar-like beta-barrel" evidence="7">
    <location>
        <begin position="621"/>
        <end position="902"/>
    </location>
</feature>
<comment type="subcellular location">
    <subcellularLocation>
        <location evidence="1">Cell outer membrane</location>
        <topology evidence="1">Multi-pass membrane protein</topology>
    </subcellularLocation>
</comment>
<comment type="caution">
    <text evidence="8">The sequence shown here is derived from an EMBL/GenBank/DDBJ whole genome shotgun (WGS) entry which is preliminary data.</text>
</comment>
<dbReference type="PANTHER" id="PTHR30069:SF46">
    <property type="entry name" value="OAR PROTEIN"/>
    <property type="match status" value="1"/>
</dbReference>